<dbReference type="InterPro" id="IPR005114">
    <property type="entry name" value="Helicase_assoc"/>
</dbReference>
<keyword evidence="2" id="KW-0542">Nucleomorph</keyword>
<dbReference type="Proteomes" id="UP000243127">
    <property type="component" value="Nucleomorph 2"/>
</dbReference>
<evidence type="ECO:0000259" key="1">
    <source>
        <dbReference type="Pfam" id="PF03457"/>
    </source>
</evidence>
<reference evidence="2 3" key="1">
    <citation type="journal article" date="2007" name="Proc. Natl. Acad. Sci. U.S.A.">
        <title>Nucleomorph genome of Hemiselmis andersenii reveals complete intron loss and compaction as a driver of protein structure and function.</title>
        <authorList>
            <person name="Lane C.E."/>
            <person name="van den Heuvel K."/>
            <person name="Kozera C."/>
            <person name="Curtis B.A."/>
            <person name="Parsons B.J."/>
            <person name="Bowman S."/>
            <person name="Archibald J.M."/>
        </authorList>
    </citation>
    <scope>NUCLEOTIDE SEQUENCE [LARGE SCALE GENOMIC DNA]</scope>
    <source>
        <strain evidence="2 3">CCMP644</strain>
    </source>
</reference>
<dbReference type="GeneID" id="5739387"/>
<accession>A9BKP9</accession>
<feature type="domain" description="Helicase-associated" evidence="1">
    <location>
        <begin position="168"/>
        <end position="221"/>
    </location>
</feature>
<evidence type="ECO:0000313" key="3">
    <source>
        <dbReference type="Proteomes" id="UP000243127"/>
    </source>
</evidence>
<protein>
    <recommendedName>
        <fullName evidence="1">Helicase-associated domain-containing protein</fullName>
    </recommendedName>
</protein>
<dbReference type="Gene3D" id="6.10.140.530">
    <property type="match status" value="3"/>
</dbReference>
<name>A9BKP9_HEMAN</name>
<gene>
    <name evidence="2" type="ORF">HAN_2g228</name>
</gene>
<dbReference type="RefSeq" id="XP_001712379.1">
    <property type="nucleotide sequence ID" value="XM_001712327.1"/>
</dbReference>
<dbReference type="AlphaFoldDB" id="A9BKP9"/>
<organism evidence="2 3">
    <name type="scientific">Hemiselmis andersenii</name>
    <name type="common">Cryptophyte alga</name>
    <dbReference type="NCBI Taxonomy" id="464988"/>
    <lineage>
        <taxon>Eukaryota</taxon>
        <taxon>Cryptophyceae</taxon>
        <taxon>Cryptomonadales</taxon>
        <taxon>Hemiselmidaceae</taxon>
        <taxon>Hemiselmis</taxon>
    </lineage>
</organism>
<sequence length="264" mass="32161">MISVKYYHEYSCIKKSKKGKNQECSWKEKFEFLHIFKETYGHVNVPQRYQYDPGLGSWVGKQRGYYSNSKLSCSRIDLLNMLGFEWAPGKSFSFDAAWNKRYEELKYFKSIYGHSNVPCKYKNNRELGFWVKNQRQFYRKKLLETNRIFLLNSLGFEWTRRETPVKLSWNERYREYQTYISKYGNGLVPQRSGPLGKWVQKQRDLFRKNLIKKERKDLLDSNSFVWEPRKNISKKTKNQNRNFIHEDFFFFQESKQQPTSFFRF</sequence>
<feature type="domain" description="Helicase-associated" evidence="1">
    <location>
        <begin position="25"/>
        <end position="84"/>
    </location>
</feature>
<dbReference type="EMBL" id="CP000882">
    <property type="protein sequence ID" value="ABW98054.1"/>
    <property type="molecule type" value="Genomic_DNA"/>
</dbReference>
<feature type="domain" description="Helicase-associated" evidence="1">
    <location>
        <begin position="95"/>
        <end position="156"/>
    </location>
</feature>
<dbReference type="PANTHER" id="PTHR33418">
    <property type="entry name" value="HELICASE-ASSOCIATED"/>
    <property type="match status" value="1"/>
</dbReference>
<dbReference type="Pfam" id="PF03457">
    <property type="entry name" value="HA"/>
    <property type="match status" value="3"/>
</dbReference>
<proteinExistence type="predicted"/>
<dbReference type="PANTHER" id="PTHR33418:SF1">
    <property type="entry name" value="HELICASE-ASSOCIATED DOMAIN-CONTAINING PROTEIN"/>
    <property type="match status" value="1"/>
</dbReference>
<evidence type="ECO:0000313" key="2">
    <source>
        <dbReference type="EMBL" id="ABW98054.1"/>
    </source>
</evidence>
<geneLocation type="nucleomorph" evidence="2"/>